<feature type="compositionally biased region" description="Polar residues" evidence="8">
    <location>
        <begin position="30"/>
        <end position="45"/>
    </location>
</feature>
<evidence type="ECO:0008006" key="14">
    <source>
        <dbReference type="Google" id="ProtNLM"/>
    </source>
</evidence>
<proteinExistence type="inferred from homology"/>
<keyword evidence="13" id="KW-1185">Reference proteome</keyword>
<keyword evidence="4 9" id="KW-0812">Transmembrane</keyword>
<comment type="subcellular location">
    <subcellularLocation>
        <location evidence="1">Endomembrane system</location>
        <topology evidence="1">Multi-pass membrane protein</topology>
    </subcellularLocation>
</comment>
<dbReference type="Gene3D" id="1.20.1510.10">
    <property type="entry name" value="Cation efflux protein transmembrane domain"/>
    <property type="match status" value="1"/>
</dbReference>
<keyword evidence="3" id="KW-0813">Transport</keyword>
<evidence type="ECO:0000259" key="11">
    <source>
        <dbReference type="Pfam" id="PF16916"/>
    </source>
</evidence>
<feature type="transmembrane region" description="Helical" evidence="9">
    <location>
        <begin position="287"/>
        <end position="303"/>
    </location>
</feature>
<dbReference type="Pfam" id="PF01545">
    <property type="entry name" value="Cation_efflux"/>
    <property type="match status" value="1"/>
</dbReference>
<gene>
    <name evidence="12" type="ORF">MSPICULIGERA_LOCUS14573</name>
</gene>
<dbReference type="SUPFAM" id="SSF161111">
    <property type="entry name" value="Cation efflux protein transmembrane domain-like"/>
    <property type="match status" value="1"/>
</dbReference>
<feature type="transmembrane region" description="Helical" evidence="9">
    <location>
        <begin position="248"/>
        <end position="267"/>
    </location>
</feature>
<evidence type="ECO:0000256" key="3">
    <source>
        <dbReference type="ARBA" id="ARBA00022448"/>
    </source>
</evidence>
<dbReference type="InterPro" id="IPR050291">
    <property type="entry name" value="CDF_Transporter"/>
</dbReference>
<feature type="domain" description="Cation efflux protein cytoplasmic" evidence="11">
    <location>
        <begin position="382"/>
        <end position="457"/>
    </location>
</feature>
<organism evidence="12 13">
    <name type="scientific">Mesorhabditis spiculigera</name>
    <dbReference type="NCBI Taxonomy" id="96644"/>
    <lineage>
        <taxon>Eukaryota</taxon>
        <taxon>Metazoa</taxon>
        <taxon>Ecdysozoa</taxon>
        <taxon>Nematoda</taxon>
        <taxon>Chromadorea</taxon>
        <taxon>Rhabditida</taxon>
        <taxon>Rhabditina</taxon>
        <taxon>Rhabditomorpha</taxon>
        <taxon>Rhabditoidea</taxon>
        <taxon>Rhabditidae</taxon>
        <taxon>Mesorhabditinae</taxon>
        <taxon>Mesorhabditis</taxon>
    </lineage>
</organism>
<dbReference type="NCBIfam" id="TIGR01297">
    <property type="entry name" value="CDF"/>
    <property type="match status" value="1"/>
</dbReference>
<feature type="compositionally biased region" description="Polar residues" evidence="8">
    <location>
        <begin position="100"/>
        <end position="113"/>
    </location>
</feature>
<evidence type="ECO:0000256" key="1">
    <source>
        <dbReference type="ARBA" id="ARBA00004127"/>
    </source>
</evidence>
<dbReference type="PANTHER" id="PTHR43840">
    <property type="entry name" value="MITOCHONDRIAL METAL TRANSPORTER 1-RELATED"/>
    <property type="match status" value="1"/>
</dbReference>
<dbReference type="GO" id="GO:0008324">
    <property type="term" value="F:monoatomic cation transmembrane transporter activity"/>
    <property type="evidence" value="ECO:0007669"/>
    <property type="project" value="InterPro"/>
</dbReference>
<dbReference type="InterPro" id="IPR027470">
    <property type="entry name" value="Cation_efflux_CTD"/>
</dbReference>
<feature type="transmembrane region" description="Helical" evidence="9">
    <location>
        <begin position="345"/>
        <end position="366"/>
    </location>
</feature>
<name>A0AA36CXM4_9BILA</name>
<evidence type="ECO:0000313" key="13">
    <source>
        <dbReference type="Proteomes" id="UP001177023"/>
    </source>
</evidence>
<dbReference type="Pfam" id="PF16916">
    <property type="entry name" value="ZT_dimer"/>
    <property type="match status" value="1"/>
</dbReference>
<evidence type="ECO:0000256" key="5">
    <source>
        <dbReference type="ARBA" id="ARBA00022989"/>
    </source>
</evidence>
<dbReference type="InterPro" id="IPR058533">
    <property type="entry name" value="Cation_efflux_TM"/>
</dbReference>
<feature type="transmembrane region" description="Helical" evidence="9">
    <location>
        <begin position="207"/>
        <end position="227"/>
    </location>
</feature>
<keyword evidence="6" id="KW-0406">Ion transport</keyword>
<evidence type="ECO:0000256" key="7">
    <source>
        <dbReference type="ARBA" id="ARBA00023136"/>
    </source>
</evidence>
<dbReference type="InterPro" id="IPR027469">
    <property type="entry name" value="Cation_efflux_TMD_sf"/>
</dbReference>
<protein>
    <recommendedName>
        <fullName evidence="14">Cation efflux protein cytoplasmic domain-containing protein</fullName>
    </recommendedName>
</protein>
<dbReference type="Proteomes" id="UP001177023">
    <property type="component" value="Unassembled WGS sequence"/>
</dbReference>
<feature type="region of interest" description="Disordered" evidence="8">
    <location>
        <begin position="1"/>
        <end position="70"/>
    </location>
</feature>
<evidence type="ECO:0000313" key="12">
    <source>
        <dbReference type="EMBL" id="CAJ0576278.1"/>
    </source>
</evidence>
<keyword evidence="5 9" id="KW-1133">Transmembrane helix</keyword>
<comment type="similarity">
    <text evidence="2">Belongs to the cation diffusion facilitator (CDF) transporter (TC 2.A.4) family. SLC30A subfamily.</text>
</comment>
<comment type="caution">
    <text evidence="12">The sequence shown here is derived from an EMBL/GenBank/DDBJ whole genome shotgun (WGS) entry which is preliminary data.</text>
</comment>
<feature type="transmembrane region" description="Helical" evidence="9">
    <location>
        <begin position="323"/>
        <end position="339"/>
    </location>
</feature>
<dbReference type="PANTHER" id="PTHR43840:SF13">
    <property type="entry name" value="CATION EFFLUX PROTEIN CYTOPLASMIC DOMAIN-CONTAINING PROTEIN"/>
    <property type="match status" value="1"/>
</dbReference>
<feature type="transmembrane region" description="Helical" evidence="9">
    <location>
        <begin position="180"/>
        <end position="201"/>
    </location>
</feature>
<evidence type="ECO:0000256" key="2">
    <source>
        <dbReference type="ARBA" id="ARBA00008873"/>
    </source>
</evidence>
<dbReference type="AlphaFoldDB" id="A0AA36CXM4"/>
<accession>A0AA36CXM4</accession>
<dbReference type="FunFam" id="1.20.1510.10:FF:000005">
    <property type="entry name" value="Putative Cation diffusion facilitator 1"/>
    <property type="match status" value="1"/>
</dbReference>
<dbReference type="SUPFAM" id="SSF160240">
    <property type="entry name" value="Cation efflux protein cytoplasmic domain-like"/>
    <property type="match status" value="1"/>
</dbReference>
<feature type="region of interest" description="Disordered" evidence="8">
    <location>
        <begin position="100"/>
        <end position="156"/>
    </location>
</feature>
<dbReference type="Gene3D" id="3.30.70.1350">
    <property type="entry name" value="Cation efflux protein, cytoplasmic domain"/>
    <property type="match status" value="1"/>
</dbReference>
<dbReference type="FunFam" id="3.30.70.1350:FF:000001">
    <property type="entry name" value="Metal tolerance protein 11"/>
    <property type="match status" value="1"/>
</dbReference>
<keyword evidence="7 9" id="KW-0472">Membrane</keyword>
<dbReference type="InterPro" id="IPR036837">
    <property type="entry name" value="Cation_efflux_CTD_sf"/>
</dbReference>
<evidence type="ECO:0000256" key="4">
    <source>
        <dbReference type="ARBA" id="ARBA00022692"/>
    </source>
</evidence>
<feature type="non-terminal residue" evidence="12">
    <location>
        <position position="1"/>
    </location>
</feature>
<evidence type="ECO:0000256" key="6">
    <source>
        <dbReference type="ARBA" id="ARBA00023065"/>
    </source>
</evidence>
<reference evidence="12" key="1">
    <citation type="submission" date="2023-06" db="EMBL/GenBank/DDBJ databases">
        <authorList>
            <person name="Delattre M."/>
        </authorList>
    </citation>
    <scope>NUCLEOTIDE SEQUENCE</scope>
    <source>
        <strain evidence="12">AF72</strain>
    </source>
</reference>
<evidence type="ECO:0000256" key="9">
    <source>
        <dbReference type="SAM" id="Phobius"/>
    </source>
</evidence>
<dbReference type="InterPro" id="IPR002524">
    <property type="entry name" value="Cation_efflux"/>
</dbReference>
<sequence>MPENQNEDSIPLAPGIATFSLGEPSKGDDSNNAPTSSSAVNSDNENGPMIPDAIAPPDLNQAKKPKKSVSTYYKKQNELLENFQKDTEQIQVFRKTRFTSTCSDEPSNSNGNGTEVVDETAEPGAPLLRQLSGDNDLETCRNGSKKSLKKQRSDSLQEMIDKNQAAQKQSQSESRAAGRLSFVTLLINVSLMIAKAVASYLSGSMSILSSLADSVVDITTGLVIFGTSRMIRKRDPYLYPRGRTRLEPLALIVISTVMGIASVMLIYESVKRVITNDVKLDVDAVSAGIMVATICVKFTLMCVCRQYDDPSINVLAMDHRNDCLSNSVALVCAALASYFGPSEPLWWNVDPLGAIIVSIYIAYTWFSTGKEHTSMLSGKTADPDFINRIIKVALDHDNRVNGIDTVYVYHWGTKFLVEVHIILDPEMLLRDAHDISESLQVNIESLPEVERAFVHTDYESDHQPGDEHKVV</sequence>
<dbReference type="EMBL" id="CATQJA010002643">
    <property type="protein sequence ID" value="CAJ0576278.1"/>
    <property type="molecule type" value="Genomic_DNA"/>
</dbReference>
<evidence type="ECO:0000256" key="8">
    <source>
        <dbReference type="SAM" id="MobiDB-lite"/>
    </source>
</evidence>
<dbReference type="GO" id="GO:0016020">
    <property type="term" value="C:membrane"/>
    <property type="evidence" value="ECO:0007669"/>
    <property type="project" value="InterPro"/>
</dbReference>
<feature type="domain" description="Cation efflux protein transmembrane" evidence="10">
    <location>
        <begin position="182"/>
        <end position="376"/>
    </location>
</feature>
<evidence type="ECO:0000259" key="10">
    <source>
        <dbReference type="Pfam" id="PF01545"/>
    </source>
</evidence>
<dbReference type="GO" id="GO:0012505">
    <property type="term" value="C:endomembrane system"/>
    <property type="evidence" value="ECO:0007669"/>
    <property type="project" value="UniProtKB-SubCell"/>
</dbReference>